<dbReference type="Gene3D" id="3.40.50.1820">
    <property type="entry name" value="alpha/beta hydrolase"/>
    <property type="match status" value="1"/>
</dbReference>
<evidence type="ECO:0008006" key="4">
    <source>
        <dbReference type="Google" id="ProtNLM"/>
    </source>
</evidence>
<evidence type="ECO:0000313" key="2">
    <source>
        <dbReference type="EMBL" id="SCB77571.1"/>
    </source>
</evidence>
<dbReference type="SUPFAM" id="SSF53474">
    <property type="entry name" value="alpha/beta-Hydrolases"/>
    <property type="match status" value="1"/>
</dbReference>
<accession>A0A1C3Z5B6</accession>
<keyword evidence="3" id="KW-1185">Reference proteome</keyword>
<reference evidence="3" key="1">
    <citation type="submission" date="2016-08" db="EMBL/GenBank/DDBJ databases">
        <authorList>
            <person name="Varghese N."/>
            <person name="Submissions Spin"/>
        </authorList>
    </citation>
    <scope>NUCLEOTIDE SEQUENCE [LARGE SCALE GENOMIC DNA]</scope>
    <source>
        <strain evidence="3">SGD-1123</strain>
    </source>
</reference>
<dbReference type="InterPro" id="IPR029058">
    <property type="entry name" value="AB_hydrolase_fold"/>
</dbReference>
<dbReference type="Proteomes" id="UP000181997">
    <property type="component" value="Unassembled WGS sequence"/>
</dbReference>
<evidence type="ECO:0000256" key="1">
    <source>
        <dbReference type="SAM" id="Phobius"/>
    </source>
</evidence>
<dbReference type="AlphaFoldDB" id="A0A1C3Z5B6"/>
<name>A0A1C3Z5B6_9BACI</name>
<keyword evidence="1" id="KW-0812">Transmembrane</keyword>
<keyword evidence="1" id="KW-1133">Transmembrane helix</keyword>
<gene>
    <name evidence="2" type="ORF">GA0061094_0427</name>
</gene>
<dbReference type="EMBL" id="FMAU01000001">
    <property type="protein sequence ID" value="SCB77571.1"/>
    <property type="molecule type" value="Genomic_DNA"/>
</dbReference>
<proteinExistence type="predicted"/>
<dbReference type="InterPro" id="IPR024499">
    <property type="entry name" value="Mbeg1-like"/>
</dbReference>
<keyword evidence="1" id="KW-0472">Membrane</keyword>
<sequence>MIVCLILLLPYVLIKQVNGSTEDACRQEVRGEPGEIVQTALKFSHLAYADFDDPSSVKGKPVASLFDSHEELDITFSEFNDALEEKGVNDFSEGLEDWYVLNADGDKGSFWSSLGFWGAAFIKEDTLIVSFRGTDDTSSISYDLAAVVLQTDVSTQVNQAKEFMNAVKEQAEAKGIKEVYLTGHSLGGFLVQKVILEIEDGKLPGYSMDEKKGALKVSGGITFNAPGFKNPKGPHLENLISEKQFNNNCGFHVENYIVSEDLVGNYGRHIGVSYYLDGQGHAIAGMHNSLGKAAESNGKPLIIALADGTFSELTFMGIAGEVLNEIGMFIPFLILLFILINLFRKKFSSRGFGSLINYIILWGVVCLIVYDLFHNFALSASLASLFILVLWILVRR</sequence>
<protein>
    <recommendedName>
        <fullName evidence="4">Lipase (Class 3)</fullName>
    </recommendedName>
</protein>
<evidence type="ECO:0000313" key="3">
    <source>
        <dbReference type="Proteomes" id="UP000181997"/>
    </source>
</evidence>
<feature type="transmembrane region" description="Helical" evidence="1">
    <location>
        <begin position="355"/>
        <end position="370"/>
    </location>
</feature>
<feature type="transmembrane region" description="Helical" evidence="1">
    <location>
        <begin position="326"/>
        <end position="343"/>
    </location>
</feature>
<organism evidence="2 3">
    <name type="scientific">[Bacillus] enclensis</name>
    <dbReference type="NCBI Taxonomy" id="1402860"/>
    <lineage>
        <taxon>Bacteria</taxon>
        <taxon>Bacillati</taxon>
        <taxon>Bacillota</taxon>
        <taxon>Bacilli</taxon>
        <taxon>Bacillales</taxon>
        <taxon>Bacillaceae</taxon>
        <taxon>Rossellomorea</taxon>
    </lineage>
</organism>
<feature type="transmembrane region" description="Helical" evidence="1">
    <location>
        <begin position="376"/>
        <end position="394"/>
    </location>
</feature>
<dbReference type="Pfam" id="PF11187">
    <property type="entry name" value="Mbeg1-like"/>
    <property type="match status" value="1"/>
</dbReference>